<organism evidence="1 2">
    <name type="scientific">Rhodopirellula baltica WH47</name>
    <dbReference type="NCBI Taxonomy" id="991778"/>
    <lineage>
        <taxon>Bacteria</taxon>
        <taxon>Pseudomonadati</taxon>
        <taxon>Planctomycetota</taxon>
        <taxon>Planctomycetia</taxon>
        <taxon>Pirellulales</taxon>
        <taxon>Pirellulaceae</taxon>
        <taxon>Rhodopirellula</taxon>
    </lineage>
</organism>
<dbReference type="PATRIC" id="fig|991778.3.peg.366"/>
<accession>F2AL23</accession>
<proteinExistence type="predicted"/>
<gene>
    <name evidence="1" type="ORF">RBWH47_04061</name>
</gene>
<dbReference type="Proteomes" id="UP000006222">
    <property type="component" value="Unassembled WGS sequence"/>
</dbReference>
<reference evidence="1 2" key="1">
    <citation type="journal article" date="2013" name="Mar. Genomics">
        <title>Expression of sulfatases in Rhodopirellula baltica and the diversity of sulfatases in the genus Rhodopirellula.</title>
        <authorList>
            <person name="Wegner C.E."/>
            <person name="Richter-Heitmann T."/>
            <person name="Klindworth A."/>
            <person name="Klockow C."/>
            <person name="Richter M."/>
            <person name="Achstetter T."/>
            <person name="Glockner F.O."/>
            <person name="Harder J."/>
        </authorList>
    </citation>
    <scope>NUCLEOTIDE SEQUENCE [LARGE SCALE GENOMIC DNA]</scope>
    <source>
        <strain evidence="1 2">WH47</strain>
    </source>
</reference>
<dbReference type="AlphaFoldDB" id="F2AL23"/>
<sequence>MRRDPSVPVFSGARVGYRLLLRFQLAKTSLRPPVDKDCFRPRRPCRKSFPAQKGLRELPGDRATVGA</sequence>
<evidence type="ECO:0000313" key="2">
    <source>
        <dbReference type="Proteomes" id="UP000006222"/>
    </source>
</evidence>
<name>F2AL23_RHOBT</name>
<protein>
    <submittedName>
        <fullName evidence="1">Uncharacterized protein</fullName>
    </submittedName>
</protein>
<evidence type="ECO:0000313" key="1">
    <source>
        <dbReference type="EMBL" id="EGF29607.1"/>
    </source>
</evidence>
<dbReference type="EMBL" id="AFAR01000017">
    <property type="protein sequence ID" value="EGF29607.1"/>
    <property type="molecule type" value="Genomic_DNA"/>
</dbReference>
<comment type="caution">
    <text evidence="1">The sequence shown here is derived from an EMBL/GenBank/DDBJ whole genome shotgun (WGS) entry which is preliminary data.</text>
</comment>